<dbReference type="Pfam" id="PF14070">
    <property type="entry name" value="YjfB_motility"/>
    <property type="match status" value="1"/>
</dbReference>
<dbReference type="AlphaFoldDB" id="A0A4V6PMJ1"/>
<dbReference type="EMBL" id="SMYL01000003">
    <property type="protein sequence ID" value="TDK66370.1"/>
    <property type="molecule type" value="Genomic_DNA"/>
</dbReference>
<keyword evidence="2" id="KW-1185">Reference proteome</keyword>
<dbReference type="InterPro" id="IPR025906">
    <property type="entry name" value="YjfB_motility"/>
</dbReference>
<gene>
    <name evidence="1" type="ORF">E2I14_07800</name>
</gene>
<protein>
    <submittedName>
        <fullName evidence="1">Putative motility protein</fullName>
    </submittedName>
</protein>
<proteinExistence type="predicted"/>
<organism evidence="1 2">
    <name type="scientific">Sapientia aquatica</name>
    <dbReference type="NCBI Taxonomy" id="1549640"/>
    <lineage>
        <taxon>Bacteria</taxon>
        <taxon>Pseudomonadati</taxon>
        <taxon>Pseudomonadota</taxon>
        <taxon>Betaproteobacteria</taxon>
        <taxon>Burkholderiales</taxon>
        <taxon>Oxalobacteraceae</taxon>
        <taxon>Sapientia</taxon>
    </lineage>
</organism>
<evidence type="ECO:0000313" key="1">
    <source>
        <dbReference type="EMBL" id="TDK66370.1"/>
    </source>
</evidence>
<dbReference type="Proteomes" id="UP000294829">
    <property type="component" value="Unassembled WGS sequence"/>
</dbReference>
<name>A0A4V6PMJ1_9BURK</name>
<accession>A0A4V6PMJ1</accession>
<dbReference type="RefSeq" id="WP_133327186.1">
    <property type="nucleotide sequence ID" value="NZ_SMYL01000003.1"/>
</dbReference>
<reference evidence="1 2" key="1">
    <citation type="submission" date="2019-03" db="EMBL/GenBank/DDBJ databases">
        <title>Sapientia aquatica gen. nov., sp. nov., isolated from a crater lake.</title>
        <authorList>
            <person name="Felfoldi T."/>
            <person name="Szabo A."/>
            <person name="Toth E."/>
            <person name="Schumann P."/>
            <person name="Keki Z."/>
            <person name="Marialigeti K."/>
            <person name="Mathe I."/>
        </authorList>
    </citation>
    <scope>NUCLEOTIDE SEQUENCE [LARGE SCALE GENOMIC DNA]</scope>
    <source>
        <strain evidence="1 2">SA-152</strain>
    </source>
</reference>
<comment type="caution">
    <text evidence="1">The sequence shown here is derived from an EMBL/GenBank/DDBJ whole genome shotgun (WGS) entry which is preliminary data.</text>
</comment>
<sequence>MDLTSIASSTSSSIADAGVSQNVQVDLLKRAMNIDQQSISTLIDAIPQTSSTQNLPPNLGNNVNAVA</sequence>
<evidence type="ECO:0000313" key="2">
    <source>
        <dbReference type="Proteomes" id="UP000294829"/>
    </source>
</evidence>
<dbReference type="OrthoDB" id="8548265at2"/>